<keyword evidence="2" id="KW-0539">Nucleus</keyword>
<gene>
    <name evidence="4" type="ORF">SLS58_011166</name>
</gene>
<evidence type="ECO:0000256" key="3">
    <source>
        <dbReference type="SAM" id="MobiDB-lite"/>
    </source>
</evidence>
<evidence type="ECO:0008006" key="6">
    <source>
        <dbReference type="Google" id="ProtNLM"/>
    </source>
</evidence>
<comment type="subcellular location">
    <subcellularLocation>
        <location evidence="1">Nucleus</location>
    </subcellularLocation>
</comment>
<feature type="compositionally biased region" description="Acidic residues" evidence="3">
    <location>
        <begin position="183"/>
        <end position="193"/>
    </location>
</feature>
<feature type="compositionally biased region" description="Acidic residues" evidence="3">
    <location>
        <begin position="148"/>
        <end position="159"/>
    </location>
</feature>
<accession>A0ABR3T2B9</accession>
<sequence length="387" mass="42193">MEIQSTIQPVLAASLLPQIPIDASRQLPRTGCGTREIDDALRGGLDHGVGGVACISGDKGTGKTAVMEEQEAAAEKTLGKLKIMRVFDFLGMIEAISEVREILEIQQHGQKGQKNIQSHEPTGVEDQVPANEQESGRRLQRVRSTIPDSDDEMEDDDEDVKLLEQEVKPLEDERTERRAEKVQEEDDKMEEEVEEGKVGMIVVDNITHAVSPMVKTNYAQASALLTSFLRSLSQLTKTHKLSTILVNAVTTVPKPRPSATLPPQHTQANAKNPVPSIFASAGHLMPALSPVLPAHADFHLLITSQPLTRQDAVSLHSFSNNPPSQVGGSTSGRVSVVEVLNDRYGDRVGRWAPFASDDSGSIVSVDPERGVPRKQYRLPGFMSKVVL</sequence>
<feature type="region of interest" description="Disordered" evidence="3">
    <location>
        <begin position="110"/>
        <end position="193"/>
    </location>
</feature>
<dbReference type="InterPro" id="IPR051988">
    <property type="entry name" value="HRR_RAD51_Paralog"/>
</dbReference>
<evidence type="ECO:0000256" key="1">
    <source>
        <dbReference type="ARBA" id="ARBA00004123"/>
    </source>
</evidence>
<evidence type="ECO:0000256" key="2">
    <source>
        <dbReference type="ARBA" id="ARBA00023242"/>
    </source>
</evidence>
<feature type="compositionally biased region" description="Basic and acidic residues" evidence="3">
    <location>
        <begin position="160"/>
        <end position="182"/>
    </location>
</feature>
<keyword evidence="5" id="KW-1185">Reference proteome</keyword>
<dbReference type="PANTHER" id="PTHR46457:SF1">
    <property type="entry name" value="DNA REPAIR PROTEIN RAD51 HOMOLOG 4"/>
    <property type="match status" value="1"/>
</dbReference>
<comment type="caution">
    <text evidence="4">The sequence shown here is derived from an EMBL/GenBank/DDBJ whole genome shotgun (WGS) entry which is preliminary data.</text>
</comment>
<proteinExistence type="predicted"/>
<dbReference type="Proteomes" id="UP001521184">
    <property type="component" value="Unassembled WGS sequence"/>
</dbReference>
<evidence type="ECO:0000313" key="5">
    <source>
        <dbReference type="Proteomes" id="UP001521184"/>
    </source>
</evidence>
<dbReference type="InterPro" id="IPR027417">
    <property type="entry name" value="P-loop_NTPase"/>
</dbReference>
<protein>
    <recommendedName>
        <fullName evidence="6">DNA recombination and repair protein Rad51-like C-terminal domain-containing protein</fullName>
    </recommendedName>
</protein>
<evidence type="ECO:0000313" key="4">
    <source>
        <dbReference type="EMBL" id="KAL1633256.1"/>
    </source>
</evidence>
<dbReference type="SUPFAM" id="SSF52540">
    <property type="entry name" value="P-loop containing nucleoside triphosphate hydrolases"/>
    <property type="match status" value="1"/>
</dbReference>
<dbReference type="Gene3D" id="3.40.50.300">
    <property type="entry name" value="P-loop containing nucleotide triphosphate hydrolases"/>
    <property type="match status" value="1"/>
</dbReference>
<reference evidence="4 5" key="1">
    <citation type="journal article" date="2023" name="Plant Dis.">
        <title>First Report of Diplodia intermedia Causing Canker and Dieback Diseases on Apple Trees in Canada.</title>
        <authorList>
            <person name="Ellouze W."/>
            <person name="Ilyukhin E."/>
            <person name="Sulman M."/>
            <person name="Ali S."/>
        </authorList>
    </citation>
    <scope>NUCLEOTIDE SEQUENCE [LARGE SCALE GENOMIC DNA]</scope>
    <source>
        <strain evidence="4 5">M45-28</strain>
    </source>
</reference>
<organism evidence="4 5">
    <name type="scientific">Diplodia intermedia</name>
    <dbReference type="NCBI Taxonomy" id="856260"/>
    <lineage>
        <taxon>Eukaryota</taxon>
        <taxon>Fungi</taxon>
        <taxon>Dikarya</taxon>
        <taxon>Ascomycota</taxon>
        <taxon>Pezizomycotina</taxon>
        <taxon>Dothideomycetes</taxon>
        <taxon>Dothideomycetes incertae sedis</taxon>
        <taxon>Botryosphaeriales</taxon>
        <taxon>Botryosphaeriaceae</taxon>
        <taxon>Diplodia</taxon>
    </lineage>
</organism>
<feature type="compositionally biased region" description="Polar residues" evidence="3">
    <location>
        <begin position="110"/>
        <end position="120"/>
    </location>
</feature>
<dbReference type="EMBL" id="JAKEKT020000161">
    <property type="protein sequence ID" value="KAL1633256.1"/>
    <property type="molecule type" value="Genomic_DNA"/>
</dbReference>
<name>A0ABR3T2B9_9PEZI</name>
<dbReference type="PANTHER" id="PTHR46457">
    <property type="entry name" value="DNA REPAIR PROTEIN RAD51 HOMOLOG 4"/>
    <property type="match status" value="1"/>
</dbReference>